<keyword evidence="1" id="KW-0472">Membrane</keyword>
<name>E9PA21_YEASX</name>
<dbReference type="AlphaFoldDB" id="E9PA21"/>
<protein>
    <submittedName>
        <fullName evidence="2">Pot.ORF B</fullName>
    </submittedName>
</protein>
<keyword evidence="1" id="KW-1133">Transmembrane helix</keyword>
<evidence type="ECO:0000256" key="1">
    <source>
        <dbReference type="SAM" id="Phobius"/>
    </source>
</evidence>
<evidence type="ECO:0000313" key="2">
    <source>
        <dbReference type="EMBL" id="CAA29138.1"/>
    </source>
</evidence>
<keyword evidence="1" id="KW-0812">Transmembrane</keyword>
<feature type="transmembrane region" description="Helical" evidence="1">
    <location>
        <begin position="20"/>
        <end position="38"/>
    </location>
</feature>
<reference evidence="2" key="1">
    <citation type="journal article" date="1987" name="Mol. Gen. Genet.">
        <title>Structure of the yeast HIS5 gene responsive to general control of amino acid biosynthesis.</title>
        <authorList>
            <person name="Nishiwaki K."/>
            <person name="Hayashi N."/>
            <person name="Irie S."/>
            <person name="Chung D.-H."/>
            <person name="Harashima S."/>
            <person name="Oshima Y."/>
        </authorList>
    </citation>
    <scope>NUCLEOTIDE SEQUENCE</scope>
</reference>
<dbReference type="EMBL" id="X05650">
    <property type="protein sequence ID" value="CAA29138.1"/>
    <property type="molecule type" value="Genomic_DNA"/>
</dbReference>
<organism evidence="2">
    <name type="scientific">Saccharomyces cerevisiae</name>
    <name type="common">Baker's yeast</name>
    <dbReference type="NCBI Taxonomy" id="4932"/>
    <lineage>
        <taxon>Eukaryota</taxon>
        <taxon>Fungi</taxon>
        <taxon>Dikarya</taxon>
        <taxon>Ascomycota</taxon>
        <taxon>Saccharomycotina</taxon>
        <taxon>Saccharomycetes</taxon>
        <taxon>Saccharomycetales</taxon>
        <taxon>Saccharomycetaceae</taxon>
        <taxon>Saccharomyces</taxon>
    </lineage>
</organism>
<sequence length="39" mass="4504">MESEMTKLPIFNSSWYSDVLVLFFLGSVDSLQLMFLTLT</sequence>
<proteinExistence type="predicted"/>
<accession>E9PA21</accession>